<name>A0ABX7I598_9BACT</name>
<organism evidence="2 3">
    <name type="scientific">Dyadobacter sandarakinus</name>
    <dbReference type="NCBI Taxonomy" id="2747268"/>
    <lineage>
        <taxon>Bacteria</taxon>
        <taxon>Pseudomonadati</taxon>
        <taxon>Bacteroidota</taxon>
        <taxon>Cytophagia</taxon>
        <taxon>Cytophagales</taxon>
        <taxon>Spirosomataceae</taxon>
        <taxon>Dyadobacter</taxon>
    </lineage>
</organism>
<dbReference type="SUPFAM" id="SSF56349">
    <property type="entry name" value="DNA breaking-rejoining enzymes"/>
    <property type="match status" value="1"/>
</dbReference>
<dbReference type="Proteomes" id="UP000612680">
    <property type="component" value="Chromosome"/>
</dbReference>
<evidence type="ECO:0000313" key="3">
    <source>
        <dbReference type="Proteomes" id="UP000612680"/>
    </source>
</evidence>
<evidence type="ECO:0000256" key="1">
    <source>
        <dbReference type="ARBA" id="ARBA00023172"/>
    </source>
</evidence>
<gene>
    <name evidence="2" type="ORF">HWI92_08270</name>
</gene>
<reference evidence="2 3" key="1">
    <citation type="submission" date="2020-06" db="EMBL/GenBank/DDBJ databases">
        <title>Dyadobacter sandarakinus sp. nov., isolated from the soil of the Arctic Yellow River Station.</title>
        <authorList>
            <person name="Zhang Y."/>
            <person name="Peng F."/>
        </authorList>
    </citation>
    <scope>NUCLEOTIDE SEQUENCE [LARGE SCALE GENOMIC DNA]</scope>
    <source>
        <strain evidence="2 3">Q3-56</strain>
    </source>
</reference>
<dbReference type="InterPro" id="IPR013762">
    <property type="entry name" value="Integrase-like_cat_sf"/>
</dbReference>
<protein>
    <submittedName>
        <fullName evidence="2">Tyrosine-type recombinase/integrase</fullName>
    </submittedName>
</protein>
<keyword evidence="1" id="KW-0233">DNA recombination</keyword>
<accession>A0ABX7I598</accession>
<proteinExistence type="predicted"/>
<dbReference type="InterPro" id="IPR011010">
    <property type="entry name" value="DNA_brk_join_enz"/>
</dbReference>
<keyword evidence="3" id="KW-1185">Reference proteome</keyword>
<evidence type="ECO:0000313" key="2">
    <source>
        <dbReference type="EMBL" id="QRR00898.1"/>
    </source>
</evidence>
<dbReference type="Gene3D" id="1.10.443.10">
    <property type="entry name" value="Intergrase catalytic core"/>
    <property type="match status" value="1"/>
</dbReference>
<dbReference type="EMBL" id="CP056775">
    <property type="protein sequence ID" value="QRR00898.1"/>
    <property type="molecule type" value="Genomic_DNA"/>
</dbReference>
<sequence>MIEITTYVARHSFVTKLISEGGTLMEIKSMTDHKSITTTEGYVGSIEDDRLKEITSRLLNF</sequence>